<dbReference type="GO" id="GO:0030313">
    <property type="term" value="C:cell envelope"/>
    <property type="evidence" value="ECO:0007669"/>
    <property type="project" value="UniProtKB-SubCell"/>
</dbReference>
<feature type="chain" id="PRO_5039252523" evidence="5">
    <location>
        <begin position="21"/>
        <end position="393"/>
    </location>
</feature>
<keyword evidence="3 5" id="KW-0732">Signal</keyword>
<feature type="compositionally biased region" description="Low complexity" evidence="4">
    <location>
        <begin position="34"/>
        <end position="48"/>
    </location>
</feature>
<sequence length="393" mass="41852">MKKLISMTSIALLVSGLILSGCVQDQSSDSGNNKTSSVTKTVQTTDSSGSITINPEIPDGQKIQSRGPNGEKAVSAKTLKLTKEEIKKIKAGKYTAAIVMHYAGNDWSNAQINGLKATFATMGIKVIAVTDAQFKVEKQVSDIETVMAKSPDLIVSIPVDPVSTADAYKRAAKAGIKLVFMDNPPSGLKAGKDYVSVVSADNYGNGVAAADIMAKKLHEKGKVGVIFHAADFFVTKQRTKAFEKRIKEKYPNIKIVARGGITDPNKTELVASGMLTRHPDLDGIFSVWDVPAEGVLAAARIFDREDLVITTIDLGTNVALETAVGGVVKGLGAQLPYDQGVSEAILAGYAILGKSAPEYVAVPSLSVTKENVLKSWQLVYREDAPETIQKALN</sequence>
<dbReference type="OrthoDB" id="1957427at2"/>
<dbReference type="PANTHER" id="PTHR46847">
    <property type="entry name" value="D-ALLOSE-BINDING PERIPLASMIC PROTEIN-RELATED"/>
    <property type="match status" value="1"/>
</dbReference>
<evidence type="ECO:0000256" key="5">
    <source>
        <dbReference type="SAM" id="SignalP"/>
    </source>
</evidence>
<reference evidence="7 8" key="1">
    <citation type="submission" date="2018-08" db="EMBL/GenBank/DDBJ databases">
        <title>Bacillus chawlae sp. nov., Bacillus glennii sp. nov., and Bacillus saganii sp. nov. Isolated from the Vehicle Assembly Building at Kennedy Space Center where the Viking Spacecraft were Assembled.</title>
        <authorList>
            <person name="Seuylemezian A."/>
            <person name="Vaishampayan P."/>
        </authorList>
    </citation>
    <scope>NUCLEOTIDE SEQUENCE [LARGE SCALE GENOMIC DNA]</scope>
    <source>
        <strain evidence="7 8">V44-8</strain>
    </source>
</reference>
<dbReference type="Gene3D" id="3.40.50.2300">
    <property type="match status" value="2"/>
</dbReference>
<keyword evidence="8" id="KW-1185">Reference proteome</keyword>
<dbReference type="PROSITE" id="PS51257">
    <property type="entry name" value="PROKAR_LIPOPROTEIN"/>
    <property type="match status" value="1"/>
</dbReference>
<dbReference type="Pfam" id="PF13407">
    <property type="entry name" value="Peripla_BP_4"/>
    <property type="match status" value="1"/>
</dbReference>
<feature type="region of interest" description="Disordered" evidence="4">
    <location>
        <begin position="27"/>
        <end position="70"/>
    </location>
</feature>
<dbReference type="InterPro" id="IPR028082">
    <property type="entry name" value="Peripla_BP_I"/>
</dbReference>
<dbReference type="SUPFAM" id="SSF53822">
    <property type="entry name" value="Periplasmic binding protein-like I"/>
    <property type="match status" value="1"/>
</dbReference>
<name>A0A372LKK1_9BACI</name>
<dbReference type="EMBL" id="QVTD01000001">
    <property type="protein sequence ID" value="RFU66629.1"/>
    <property type="molecule type" value="Genomic_DNA"/>
</dbReference>
<feature type="signal peptide" evidence="5">
    <location>
        <begin position="1"/>
        <end position="20"/>
    </location>
</feature>
<comment type="caution">
    <text evidence="7">The sequence shown here is derived from an EMBL/GenBank/DDBJ whole genome shotgun (WGS) entry which is preliminary data.</text>
</comment>
<evidence type="ECO:0000313" key="7">
    <source>
        <dbReference type="EMBL" id="RFU66629.1"/>
    </source>
</evidence>
<dbReference type="Proteomes" id="UP000262939">
    <property type="component" value="Unassembled WGS sequence"/>
</dbReference>
<dbReference type="CDD" id="cd06316">
    <property type="entry name" value="PBP1_ABC_sugar_binding-like"/>
    <property type="match status" value="1"/>
</dbReference>
<dbReference type="RefSeq" id="WP_117320601.1">
    <property type="nucleotide sequence ID" value="NZ_QVTD01000001.1"/>
</dbReference>
<accession>A0A372LKK1</accession>
<dbReference type="AlphaFoldDB" id="A0A372LKK1"/>
<dbReference type="InterPro" id="IPR025997">
    <property type="entry name" value="SBP_2_dom"/>
</dbReference>
<evidence type="ECO:0000256" key="3">
    <source>
        <dbReference type="ARBA" id="ARBA00022729"/>
    </source>
</evidence>
<evidence type="ECO:0000256" key="2">
    <source>
        <dbReference type="ARBA" id="ARBA00007639"/>
    </source>
</evidence>
<gene>
    <name evidence="7" type="ORF">D0466_00490</name>
</gene>
<dbReference type="GO" id="GO:0030246">
    <property type="term" value="F:carbohydrate binding"/>
    <property type="evidence" value="ECO:0007669"/>
    <property type="project" value="UniProtKB-ARBA"/>
</dbReference>
<feature type="domain" description="Periplasmic binding protein" evidence="6">
    <location>
        <begin position="97"/>
        <end position="341"/>
    </location>
</feature>
<dbReference type="PANTHER" id="PTHR46847:SF1">
    <property type="entry name" value="D-ALLOSE-BINDING PERIPLASMIC PROTEIN-RELATED"/>
    <property type="match status" value="1"/>
</dbReference>
<evidence type="ECO:0000259" key="6">
    <source>
        <dbReference type="Pfam" id="PF13407"/>
    </source>
</evidence>
<evidence type="ECO:0000313" key="8">
    <source>
        <dbReference type="Proteomes" id="UP000262939"/>
    </source>
</evidence>
<comment type="subcellular location">
    <subcellularLocation>
        <location evidence="1">Cell envelope</location>
    </subcellularLocation>
</comment>
<evidence type="ECO:0000256" key="1">
    <source>
        <dbReference type="ARBA" id="ARBA00004196"/>
    </source>
</evidence>
<protein>
    <submittedName>
        <fullName evidence="7">Sugar ABC transporter substrate-binding protein</fullName>
    </submittedName>
</protein>
<proteinExistence type="inferred from homology"/>
<comment type="similarity">
    <text evidence="2">Belongs to the bacterial solute-binding protein 2 family.</text>
</comment>
<organism evidence="7 8">
    <name type="scientific">Peribacillus glennii</name>
    <dbReference type="NCBI Taxonomy" id="2303991"/>
    <lineage>
        <taxon>Bacteria</taxon>
        <taxon>Bacillati</taxon>
        <taxon>Bacillota</taxon>
        <taxon>Bacilli</taxon>
        <taxon>Bacillales</taxon>
        <taxon>Bacillaceae</taxon>
        <taxon>Peribacillus</taxon>
    </lineage>
</organism>
<evidence type="ECO:0000256" key="4">
    <source>
        <dbReference type="SAM" id="MobiDB-lite"/>
    </source>
</evidence>